<organism evidence="3 4">
    <name type="scientific">Caldicoprobacter faecalis</name>
    <dbReference type="NCBI Taxonomy" id="937334"/>
    <lineage>
        <taxon>Bacteria</taxon>
        <taxon>Bacillati</taxon>
        <taxon>Bacillota</taxon>
        <taxon>Clostridia</taxon>
        <taxon>Caldicoprobacterales</taxon>
        <taxon>Caldicoprobacteraceae</taxon>
        <taxon>Caldicoprobacter</taxon>
    </lineage>
</organism>
<protein>
    <submittedName>
        <fullName evidence="3">EDD domain protein, DegV family</fullName>
    </submittedName>
</protein>
<dbReference type="Gene3D" id="3.30.1180.10">
    <property type="match status" value="1"/>
</dbReference>
<dbReference type="GO" id="GO:0008289">
    <property type="term" value="F:lipid binding"/>
    <property type="evidence" value="ECO:0007669"/>
    <property type="project" value="UniProtKB-KW"/>
</dbReference>
<evidence type="ECO:0000256" key="2">
    <source>
        <dbReference type="ARBA" id="ARBA00023121"/>
    </source>
</evidence>
<dbReference type="NCBIfam" id="TIGR00762">
    <property type="entry name" value="DegV"/>
    <property type="match status" value="1"/>
</dbReference>
<keyword evidence="2" id="KW-0446">Lipid-binding</keyword>
<dbReference type="InterPro" id="IPR003797">
    <property type="entry name" value="DegV"/>
</dbReference>
<dbReference type="PROSITE" id="PS51482">
    <property type="entry name" value="DEGV"/>
    <property type="match status" value="1"/>
</dbReference>
<dbReference type="Proteomes" id="UP000198577">
    <property type="component" value="Unassembled WGS sequence"/>
</dbReference>
<dbReference type="Pfam" id="PF02645">
    <property type="entry name" value="DegV"/>
    <property type="match status" value="1"/>
</dbReference>
<dbReference type="EMBL" id="FOXR01000004">
    <property type="protein sequence ID" value="SFP79698.1"/>
    <property type="molecule type" value="Genomic_DNA"/>
</dbReference>
<evidence type="ECO:0000313" key="4">
    <source>
        <dbReference type="Proteomes" id="UP000198577"/>
    </source>
</evidence>
<name>A0A1I5T9Q2_9FIRM</name>
<dbReference type="AlphaFoldDB" id="A0A1I5T9Q2"/>
<comment type="function">
    <text evidence="1">May bind long-chain fatty acids, such as palmitate, and may play a role in lipid transport or fatty acid metabolism.</text>
</comment>
<dbReference type="STRING" id="937334.SAMN05444406_10420"/>
<dbReference type="RefSeq" id="WP_092281965.1">
    <property type="nucleotide sequence ID" value="NZ_FOXR01000004.1"/>
</dbReference>
<dbReference type="OrthoDB" id="9780660at2"/>
<dbReference type="SUPFAM" id="SSF82549">
    <property type="entry name" value="DAK1/DegV-like"/>
    <property type="match status" value="1"/>
</dbReference>
<dbReference type="Gene3D" id="3.40.50.10440">
    <property type="entry name" value="Dihydroxyacetone kinase, domain 1"/>
    <property type="match status" value="1"/>
</dbReference>
<evidence type="ECO:0000313" key="3">
    <source>
        <dbReference type="EMBL" id="SFP79698.1"/>
    </source>
</evidence>
<evidence type="ECO:0000256" key="1">
    <source>
        <dbReference type="ARBA" id="ARBA00003238"/>
    </source>
</evidence>
<dbReference type="InterPro" id="IPR043168">
    <property type="entry name" value="DegV_C"/>
</dbReference>
<reference evidence="3 4" key="1">
    <citation type="submission" date="2016-10" db="EMBL/GenBank/DDBJ databases">
        <authorList>
            <person name="de Groot N.N."/>
        </authorList>
    </citation>
    <scope>NUCLEOTIDE SEQUENCE [LARGE SCALE GENOMIC DNA]</scope>
    <source>
        <strain evidence="3 4">DSM 20678</strain>
    </source>
</reference>
<sequence length="288" mass="32304">MQTVIIADTCSDLPFEYVKQHNIPLIHFTYNFKGAEYADDLGQTVSYRYFYNAMRDGEAPTTSQVNAQTYADMFKKYVSEGKSVIYLCFSSALSGSYNNALIARDMILEEYPRADITVIDTKCASLGEGLLVYYAIDMLERGASKEEIINWVEQNKLKMHHWFTVEDLVYLKRGGRLSGTAAFIGNILDIKPVLNVDREGRLVPRLKVKGRKKSLRTLVEKMEEHIVNPEQQVVAISHGDSSEDAEYVAGLIRSKFSVKDIIINQIGPVIGSHSGPGTLAIFFLGGER</sequence>
<proteinExistence type="predicted"/>
<dbReference type="Gene3D" id="2.20.28.50">
    <property type="entry name" value="degv family protein"/>
    <property type="match status" value="1"/>
</dbReference>
<dbReference type="PANTHER" id="PTHR33434:SF3">
    <property type="entry name" value="DEGV DOMAIN-CONTAINING PROTEIN YITS"/>
    <property type="match status" value="1"/>
</dbReference>
<dbReference type="InterPro" id="IPR050270">
    <property type="entry name" value="DegV_domain_contain"/>
</dbReference>
<accession>A0A1I5T9Q2</accession>
<gene>
    <name evidence="3" type="ORF">SAMN05444406_10420</name>
</gene>
<keyword evidence="4" id="KW-1185">Reference proteome</keyword>
<dbReference type="PANTHER" id="PTHR33434">
    <property type="entry name" value="DEGV DOMAIN-CONTAINING PROTEIN DR_1986-RELATED"/>
    <property type="match status" value="1"/>
</dbReference>